<protein>
    <submittedName>
        <fullName evidence="2">MBL fold metallo-hydrolase</fullName>
    </submittedName>
</protein>
<dbReference type="EMBL" id="JAKVTV010000002">
    <property type="protein sequence ID" value="MCH4823106.1"/>
    <property type="molecule type" value="Genomic_DNA"/>
</dbReference>
<evidence type="ECO:0000313" key="3">
    <source>
        <dbReference type="Proteomes" id="UP001139226"/>
    </source>
</evidence>
<name>A0A9X2AAE8_9FLAO</name>
<dbReference type="Gene3D" id="3.60.15.10">
    <property type="entry name" value="Ribonuclease Z/Hydroxyacylglutathione hydrolase-like"/>
    <property type="match status" value="1"/>
</dbReference>
<dbReference type="Proteomes" id="UP001139226">
    <property type="component" value="Unassembled WGS sequence"/>
</dbReference>
<proteinExistence type="predicted"/>
<feature type="domain" description="Metallo-beta-lactamase" evidence="1">
    <location>
        <begin position="98"/>
        <end position="294"/>
    </location>
</feature>
<dbReference type="GO" id="GO:0005737">
    <property type="term" value="C:cytoplasm"/>
    <property type="evidence" value="ECO:0007669"/>
    <property type="project" value="TreeGrafter"/>
</dbReference>
<organism evidence="2 3">
    <name type="scientific">Christiangramia lutea</name>
    <dbReference type="NCBI Taxonomy" id="1607951"/>
    <lineage>
        <taxon>Bacteria</taxon>
        <taxon>Pseudomonadati</taxon>
        <taxon>Bacteroidota</taxon>
        <taxon>Flavobacteriia</taxon>
        <taxon>Flavobacteriales</taxon>
        <taxon>Flavobacteriaceae</taxon>
        <taxon>Christiangramia</taxon>
    </lineage>
</organism>
<dbReference type="InterPro" id="IPR024884">
    <property type="entry name" value="NAPE-PLD"/>
</dbReference>
<dbReference type="AlphaFoldDB" id="A0A9X2AAE8"/>
<sequence length="346" mass="40297">MRRQFGAKPRKEDLEKYTRSNNWQVNKFQNLEDTSMNINIQDLPKLLYKQFCQKQGREPEKPIPIEPFDKADFLKESSDSKLIWYGHSVLLLRLNSKTILIDPMFGQDAAPISPFGIKRFSNDTLNIIDDLPEIDLALISHDHYDHLDLNSIQKLIPKVRKFGMALGVARHLKKWGVPENKMVELDWWEDLNFNDIKITFTPTRHFSGRGLMDRSRSLWGGWVLRTPKENIWFSGDSGYGNHFKEIGERLGPFDFGIMECGQYNEKWHQIHMYPEESIQAALDVGLKKIMAVHWAGFALAQHHWKDPIRRFISAAAGTSLKLSHPKPGEIFTVKQLKDHSWWEAFK</sequence>
<evidence type="ECO:0000313" key="2">
    <source>
        <dbReference type="EMBL" id="MCH4823106.1"/>
    </source>
</evidence>
<dbReference type="RefSeq" id="WP_240713274.1">
    <property type="nucleotide sequence ID" value="NZ_JAKVTV010000002.1"/>
</dbReference>
<dbReference type="InterPro" id="IPR036866">
    <property type="entry name" value="RibonucZ/Hydroxyglut_hydro"/>
</dbReference>
<accession>A0A9X2AAE8</accession>
<dbReference type="GO" id="GO:0008270">
    <property type="term" value="F:zinc ion binding"/>
    <property type="evidence" value="ECO:0007669"/>
    <property type="project" value="InterPro"/>
</dbReference>
<reference evidence="2" key="1">
    <citation type="submission" date="2022-03" db="EMBL/GenBank/DDBJ databases">
        <title>Gramella crocea sp. nov., isolated from activated sludge of a seafood processing plant.</title>
        <authorList>
            <person name="Zhang X."/>
        </authorList>
    </citation>
    <scope>NUCLEOTIDE SEQUENCE</scope>
    <source>
        <strain evidence="2">YJ019</strain>
    </source>
</reference>
<comment type="caution">
    <text evidence="2">The sequence shown here is derived from an EMBL/GenBank/DDBJ whole genome shotgun (WGS) entry which is preliminary data.</text>
</comment>
<dbReference type="SUPFAM" id="SSF56281">
    <property type="entry name" value="Metallo-hydrolase/oxidoreductase"/>
    <property type="match status" value="1"/>
</dbReference>
<dbReference type="PANTHER" id="PTHR15032">
    <property type="entry name" value="N-ACYL-PHOSPHATIDYLETHANOLAMINE-HYDROLYZING PHOSPHOLIPASE D"/>
    <property type="match status" value="1"/>
</dbReference>
<dbReference type="Pfam" id="PF12706">
    <property type="entry name" value="Lactamase_B_2"/>
    <property type="match status" value="1"/>
</dbReference>
<dbReference type="GO" id="GO:0070290">
    <property type="term" value="F:N-acylphosphatidylethanolamine-specific phospholipase D activity"/>
    <property type="evidence" value="ECO:0007669"/>
    <property type="project" value="InterPro"/>
</dbReference>
<evidence type="ECO:0000259" key="1">
    <source>
        <dbReference type="Pfam" id="PF12706"/>
    </source>
</evidence>
<dbReference type="InterPro" id="IPR001279">
    <property type="entry name" value="Metallo-B-lactamas"/>
</dbReference>
<dbReference type="PIRSF" id="PIRSF038896">
    <property type="entry name" value="NAPE-PLD"/>
    <property type="match status" value="1"/>
</dbReference>
<keyword evidence="3" id="KW-1185">Reference proteome</keyword>
<gene>
    <name evidence="2" type="ORF">ML462_07950</name>
</gene>
<dbReference type="PANTHER" id="PTHR15032:SF4">
    <property type="entry name" value="N-ACYL-PHOSPHATIDYLETHANOLAMINE-HYDROLYZING PHOSPHOLIPASE D"/>
    <property type="match status" value="1"/>
</dbReference>